<evidence type="ECO:0000313" key="2">
    <source>
        <dbReference type="Proteomes" id="UP000664859"/>
    </source>
</evidence>
<sequence>MGDSRRARLDALFASVDDQLTNDQQELLAREEVRAHLAAKDVFSKEALESYTYFELMALGDPPISPGVAKALTAAFPGAAQAGGGAGSSAGGAAVAAQVGQWALRQSSFEHPNWPRVMQHLPAPTNLDDVMATLLLQRSRKKIRWPCSTQQSLEKPLQAAAMRLLRKVKAIGGYAVCWHPADTSNSGLSGRQHKPDLALLFTANMRTTGQLITFVELKKPGVSKEQALGQVVGRNTQTLLQQPGRQFIISAAVGYSSVQLVLQYSNGEMYRSDEEPFSLLGVASGLKLLLRLLLASSEQLGYSPGVLPSTISIDEDTYKATFSSFCLIVDKGMDLAGAAAVQGNRVFTAELQDHTTQTKDTVAVKFGKQDVIEREAEVLRQLAAANLPNVVRLKYSGPSAEGFFVSTSPVGMPLLFDIKPQQLLQFMALHVLQRIAYKVSTDLESLMYVFTYMALKGHVHWARAELRSSDAIDKKMCAFQGMFRDYTLQRCCAIEYTDTLVSLRRLFFEPEYRTDVTVAEFKAALPVLARGKRMTTRKK</sequence>
<name>A0A835YKG9_9STRA</name>
<dbReference type="InterPro" id="IPR011009">
    <property type="entry name" value="Kinase-like_dom_sf"/>
</dbReference>
<proteinExistence type="predicted"/>
<dbReference type="AlphaFoldDB" id="A0A835YKG9"/>
<dbReference type="SUPFAM" id="SSF56112">
    <property type="entry name" value="Protein kinase-like (PK-like)"/>
    <property type="match status" value="1"/>
</dbReference>
<comment type="caution">
    <text evidence="1">The sequence shown here is derived from an EMBL/GenBank/DDBJ whole genome shotgun (WGS) entry which is preliminary data.</text>
</comment>
<keyword evidence="2" id="KW-1185">Reference proteome</keyword>
<protein>
    <submittedName>
        <fullName evidence="1">Uncharacterized protein</fullName>
    </submittedName>
</protein>
<evidence type="ECO:0000313" key="1">
    <source>
        <dbReference type="EMBL" id="KAG5177151.1"/>
    </source>
</evidence>
<dbReference type="Proteomes" id="UP000664859">
    <property type="component" value="Unassembled WGS sequence"/>
</dbReference>
<dbReference type="EMBL" id="JAFCMP010000528">
    <property type="protein sequence ID" value="KAG5177151.1"/>
    <property type="molecule type" value="Genomic_DNA"/>
</dbReference>
<reference evidence="1" key="1">
    <citation type="submission" date="2021-02" db="EMBL/GenBank/DDBJ databases">
        <title>First Annotated Genome of the Yellow-green Alga Tribonema minus.</title>
        <authorList>
            <person name="Mahan K.M."/>
        </authorList>
    </citation>
    <scope>NUCLEOTIDE SEQUENCE</scope>
    <source>
        <strain evidence="1">UTEX B ZZ1240</strain>
    </source>
</reference>
<gene>
    <name evidence="1" type="ORF">JKP88DRAFT_333308</name>
</gene>
<organism evidence="1 2">
    <name type="scientific">Tribonema minus</name>
    <dbReference type="NCBI Taxonomy" id="303371"/>
    <lineage>
        <taxon>Eukaryota</taxon>
        <taxon>Sar</taxon>
        <taxon>Stramenopiles</taxon>
        <taxon>Ochrophyta</taxon>
        <taxon>PX clade</taxon>
        <taxon>Xanthophyceae</taxon>
        <taxon>Tribonematales</taxon>
        <taxon>Tribonemataceae</taxon>
        <taxon>Tribonema</taxon>
    </lineage>
</organism>
<accession>A0A835YKG9</accession>